<keyword evidence="1" id="KW-0547">Nucleotide-binding</keyword>
<organism evidence="6 7">
    <name type="scientific">Candidatus Desulfobia pelagia</name>
    <dbReference type="NCBI Taxonomy" id="2841692"/>
    <lineage>
        <taxon>Bacteria</taxon>
        <taxon>Pseudomonadati</taxon>
        <taxon>Thermodesulfobacteriota</taxon>
        <taxon>Desulfobulbia</taxon>
        <taxon>Desulfobulbales</taxon>
        <taxon>Desulfobulbaceae</taxon>
        <taxon>Candidatus Desulfobia</taxon>
    </lineage>
</organism>
<dbReference type="InterPro" id="IPR002078">
    <property type="entry name" value="Sigma_54_int"/>
</dbReference>
<evidence type="ECO:0000259" key="4">
    <source>
        <dbReference type="PROSITE" id="PS50045"/>
    </source>
</evidence>
<dbReference type="Gene3D" id="3.40.50.2300">
    <property type="match status" value="1"/>
</dbReference>
<keyword evidence="3" id="KW-0597">Phosphoprotein</keyword>
<evidence type="ECO:0000256" key="1">
    <source>
        <dbReference type="ARBA" id="ARBA00022741"/>
    </source>
</evidence>
<dbReference type="InterPro" id="IPR027417">
    <property type="entry name" value="P-loop_NTPase"/>
</dbReference>
<dbReference type="SMART" id="SM00448">
    <property type="entry name" value="REC"/>
    <property type="match status" value="1"/>
</dbReference>
<dbReference type="EMBL" id="JACNJZ010000010">
    <property type="protein sequence ID" value="MBC8316286.1"/>
    <property type="molecule type" value="Genomic_DNA"/>
</dbReference>
<dbReference type="InterPro" id="IPR025943">
    <property type="entry name" value="Sigma_54_int_dom_ATP-bd_2"/>
</dbReference>
<dbReference type="InterPro" id="IPR003593">
    <property type="entry name" value="AAA+_ATPase"/>
</dbReference>
<dbReference type="Pfam" id="PF00158">
    <property type="entry name" value="Sigma54_activat"/>
    <property type="match status" value="1"/>
</dbReference>
<accession>A0A8J6N9C1</accession>
<dbReference type="PROSITE" id="PS00676">
    <property type="entry name" value="SIGMA54_INTERACT_2"/>
    <property type="match status" value="1"/>
</dbReference>
<evidence type="ECO:0000259" key="5">
    <source>
        <dbReference type="PROSITE" id="PS50110"/>
    </source>
</evidence>
<dbReference type="SMART" id="SM00382">
    <property type="entry name" value="AAA"/>
    <property type="match status" value="1"/>
</dbReference>
<dbReference type="CDD" id="cd00009">
    <property type="entry name" value="AAA"/>
    <property type="match status" value="1"/>
</dbReference>
<dbReference type="Proteomes" id="UP000614424">
    <property type="component" value="Unassembled WGS sequence"/>
</dbReference>
<feature type="domain" description="Response regulatory" evidence="5">
    <location>
        <begin position="6"/>
        <end position="121"/>
    </location>
</feature>
<evidence type="ECO:0000256" key="2">
    <source>
        <dbReference type="ARBA" id="ARBA00022840"/>
    </source>
</evidence>
<evidence type="ECO:0000256" key="3">
    <source>
        <dbReference type="PROSITE-ProRule" id="PRU00169"/>
    </source>
</evidence>
<sequence length="286" mass="31984">MKIRGRIFMIDDDELIISMLSRSLKKAGYDTRVQTSAKDALNNIIEWHPDLVMLDINLGDNKTGLDILAEIRKEKFDTQVVMLTADDSAESAITAMKLGAADYLTKPFNVEEVKIVIKSVLEKAKLREEVDYLRKNRLSCVEQDMVGNSPVVKATMDNAEKVAAAKVPTILITGESGTGKEVLARHIYNYRYLNDPGAPEYIPYISVNCTALPDNLIESELFGHTKYAFTDAKKEKKGLFELADGGTLLLDEIGDMRFDLQSKLLRVLEERTVRRLGGKVDVPIDV</sequence>
<gene>
    <name evidence="6" type="ORF">H8E41_00140</name>
</gene>
<evidence type="ECO:0000313" key="7">
    <source>
        <dbReference type="Proteomes" id="UP000614424"/>
    </source>
</evidence>
<dbReference type="Gene3D" id="3.40.50.300">
    <property type="entry name" value="P-loop containing nucleotide triphosphate hydrolases"/>
    <property type="match status" value="1"/>
</dbReference>
<dbReference type="GO" id="GO:0005524">
    <property type="term" value="F:ATP binding"/>
    <property type="evidence" value="ECO:0007669"/>
    <property type="project" value="UniProtKB-KW"/>
</dbReference>
<name>A0A8J6N9C1_9BACT</name>
<keyword evidence="2" id="KW-0067">ATP-binding</keyword>
<dbReference type="PROSITE" id="PS00675">
    <property type="entry name" value="SIGMA54_INTERACT_1"/>
    <property type="match status" value="1"/>
</dbReference>
<dbReference type="InterPro" id="IPR025662">
    <property type="entry name" value="Sigma_54_int_dom_ATP-bd_1"/>
</dbReference>
<dbReference type="PROSITE" id="PS50110">
    <property type="entry name" value="RESPONSE_REGULATORY"/>
    <property type="match status" value="1"/>
</dbReference>
<dbReference type="GO" id="GO:0000160">
    <property type="term" value="P:phosphorelay signal transduction system"/>
    <property type="evidence" value="ECO:0007669"/>
    <property type="project" value="InterPro"/>
</dbReference>
<dbReference type="SUPFAM" id="SSF52172">
    <property type="entry name" value="CheY-like"/>
    <property type="match status" value="1"/>
</dbReference>
<dbReference type="PANTHER" id="PTHR32071:SF113">
    <property type="entry name" value="ALGINATE BIOSYNTHESIS TRANSCRIPTIONAL REGULATORY PROTEIN ALGB"/>
    <property type="match status" value="1"/>
</dbReference>
<feature type="domain" description="Sigma-54 factor interaction" evidence="4">
    <location>
        <begin position="145"/>
        <end position="286"/>
    </location>
</feature>
<dbReference type="GO" id="GO:0006355">
    <property type="term" value="P:regulation of DNA-templated transcription"/>
    <property type="evidence" value="ECO:0007669"/>
    <property type="project" value="InterPro"/>
</dbReference>
<feature type="modified residue" description="4-aspartylphosphate" evidence="3">
    <location>
        <position position="55"/>
    </location>
</feature>
<proteinExistence type="predicted"/>
<dbReference type="InterPro" id="IPR011006">
    <property type="entry name" value="CheY-like_superfamily"/>
</dbReference>
<feature type="non-terminal residue" evidence="6">
    <location>
        <position position="286"/>
    </location>
</feature>
<dbReference type="Pfam" id="PF00072">
    <property type="entry name" value="Response_reg"/>
    <property type="match status" value="1"/>
</dbReference>
<dbReference type="InterPro" id="IPR001789">
    <property type="entry name" value="Sig_transdc_resp-reg_receiver"/>
</dbReference>
<protein>
    <submittedName>
        <fullName evidence="6">Sigma-54-dependent Fis family transcriptional regulator</fullName>
    </submittedName>
</protein>
<dbReference type="AlphaFoldDB" id="A0A8J6N9C1"/>
<dbReference type="PROSITE" id="PS50045">
    <property type="entry name" value="SIGMA54_INTERACT_4"/>
    <property type="match status" value="1"/>
</dbReference>
<reference evidence="6 7" key="1">
    <citation type="submission" date="2020-08" db="EMBL/GenBank/DDBJ databases">
        <title>Bridging the membrane lipid divide: bacteria of the FCB group superphylum have the potential to synthesize archaeal ether lipids.</title>
        <authorList>
            <person name="Villanueva L."/>
            <person name="Von Meijenfeldt F.A.B."/>
            <person name="Westbye A.B."/>
            <person name="Yadav S."/>
            <person name="Hopmans E.C."/>
            <person name="Dutilh B.E."/>
            <person name="Sinninghe Damste J.S."/>
        </authorList>
    </citation>
    <scope>NUCLEOTIDE SEQUENCE [LARGE SCALE GENOMIC DNA]</scope>
    <source>
        <strain evidence="6">NIOZ-UU47</strain>
    </source>
</reference>
<dbReference type="PANTHER" id="PTHR32071">
    <property type="entry name" value="TRANSCRIPTIONAL REGULATORY PROTEIN"/>
    <property type="match status" value="1"/>
</dbReference>
<dbReference type="SUPFAM" id="SSF52540">
    <property type="entry name" value="P-loop containing nucleoside triphosphate hydrolases"/>
    <property type="match status" value="1"/>
</dbReference>
<evidence type="ECO:0000313" key="6">
    <source>
        <dbReference type="EMBL" id="MBC8316286.1"/>
    </source>
</evidence>
<comment type="caution">
    <text evidence="6">The sequence shown here is derived from an EMBL/GenBank/DDBJ whole genome shotgun (WGS) entry which is preliminary data.</text>
</comment>